<name>A0A6G1CF31_9ORYZ</name>
<dbReference type="Pfam" id="PF17919">
    <property type="entry name" value="RT_RNaseH_2"/>
    <property type="match status" value="1"/>
</dbReference>
<comment type="caution">
    <text evidence="2">The sequence shown here is derived from an EMBL/GenBank/DDBJ whole genome shotgun (WGS) entry which is preliminary data.</text>
</comment>
<gene>
    <name evidence="2" type="ORF">E2562_009160</name>
</gene>
<keyword evidence="3" id="KW-1185">Reference proteome</keyword>
<organism evidence="2 3">
    <name type="scientific">Oryza meyeriana var. granulata</name>
    <dbReference type="NCBI Taxonomy" id="110450"/>
    <lineage>
        <taxon>Eukaryota</taxon>
        <taxon>Viridiplantae</taxon>
        <taxon>Streptophyta</taxon>
        <taxon>Embryophyta</taxon>
        <taxon>Tracheophyta</taxon>
        <taxon>Spermatophyta</taxon>
        <taxon>Magnoliopsida</taxon>
        <taxon>Liliopsida</taxon>
        <taxon>Poales</taxon>
        <taxon>Poaceae</taxon>
        <taxon>BOP clade</taxon>
        <taxon>Oryzoideae</taxon>
        <taxon>Oryzeae</taxon>
        <taxon>Oryzinae</taxon>
        <taxon>Oryza</taxon>
        <taxon>Oryza meyeriana</taxon>
    </lineage>
</organism>
<dbReference type="SUPFAM" id="SSF56672">
    <property type="entry name" value="DNA/RNA polymerases"/>
    <property type="match status" value="1"/>
</dbReference>
<feature type="non-terminal residue" evidence="2">
    <location>
        <position position="1"/>
    </location>
</feature>
<dbReference type="EMBL" id="SPHZ02000009">
    <property type="protein sequence ID" value="KAF0898647.1"/>
    <property type="molecule type" value="Genomic_DNA"/>
</dbReference>
<dbReference type="InterPro" id="IPR043502">
    <property type="entry name" value="DNA/RNA_pol_sf"/>
</dbReference>
<dbReference type="PANTHER" id="PTHR48475">
    <property type="entry name" value="RIBONUCLEASE H"/>
    <property type="match status" value="1"/>
</dbReference>
<evidence type="ECO:0000313" key="2">
    <source>
        <dbReference type="EMBL" id="KAF0898647.1"/>
    </source>
</evidence>
<feature type="non-terminal residue" evidence="2">
    <location>
        <position position="98"/>
    </location>
</feature>
<dbReference type="Proteomes" id="UP000479710">
    <property type="component" value="Unassembled WGS sequence"/>
</dbReference>
<reference evidence="2 3" key="1">
    <citation type="submission" date="2019-11" db="EMBL/GenBank/DDBJ databases">
        <title>Whole genome sequence of Oryza granulata.</title>
        <authorList>
            <person name="Li W."/>
        </authorList>
    </citation>
    <scope>NUCLEOTIDE SEQUENCE [LARGE SCALE GENOMIC DNA]</scope>
    <source>
        <strain evidence="3">cv. Menghai</strain>
        <tissue evidence="2">Leaf</tissue>
    </source>
</reference>
<protein>
    <recommendedName>
        <fullName evidence="1">Reverse transcriptase/retrotransposon-derived protein RNase H-like domain-containing protein</fullName>
    </recommendedName>
</protein>
<evidence type="ECO:0000259" key="1">
    <source>
        <dbReference type="Pfam" id="PF17919"/>
    </source>
</evidence>
<proteinExistence type="predicted"/>
<evidence type="ECO:0000313" key="3">
    <source>
        <dbReference type="Proteomes" id="UP000479710"/>
    </source>
</evidence>
<dbReference type="InterPro" id="IPR041577">
    <property type="entry name" value="RT_RNaseH_2"/>
</dbReference>
<dbReference type="AlphaFoldDB" id="A0A6G1CF31"/>
<accession>A0A6G1CF31</accession>
<dbReference type="OrthoDB" id="673934at2759"/>
<feature type="domain" description="Reverse transcriptase/retrotransposon-derived protein RNase H-like" evidence="1">
    <location>
        <begin position="2"/>
        <end position="97"/>
    </location>
</feature>
<dbReference type="PANTHER" id="PTHR48475:SF1">
    <property type="entry name" value="RNASE H TYPE-1 DOMAIN-CONTAINING PROTEIN"/>
    <property type="match status" value="1"/>
</dbReference>
<sequence length="98" mass="11313">SKHAFEDFKKFLTSPPMLALPIPQEPLILYLAATTHVVSMVLVVKQAEPGHIQKVQRPVYFVNEVLGESKMRYPQVQKLLYSLLITVRKLVHYFQAHQ</sequence>